<dbReference type="SUPFAM" id="SSF52218">
    <property type="entry name" value="Flavoproteins"/>
    <property type="match status" value="1"/>
</dbReference>
<dbReference type="Gene3D" id="3.40.50.360">
    <property type="match status" value="1"/>
</dbReference>
<dbReference type="EMBL" id="JADIMG010000066">
    <property type="protein sequence ID" value="MBO8460005.1"/>
    <property type="molecule type" value="Genomic_DNA"/>
</dbReference>
<dbReference type="Pfam" id="PF12682">
    <property type="entry name" value="Flavodoxin_4"/>
    <property type="match status" value="1"/>
</dbReference>
<evidence type="ECO:0000259" key="2">
    <source>
        <dbReference type="PROSITE" id="PS50902"/>
    </source>
</evidence>
<evidence type="ECO:0000313" key="3">
    <source>
        <dbReference type="EMBL" id="MBO8460005.1"/>
    </source>
</evidence>
<proteinExistence type="predicted"/>
<feature type="domain" description="Flavodoxin-like" evidence="2">
    <location>
        <begin position="35"/>
        <end position="191"/>
    </location>
</feature>
<dbReference type="NCBIfam" id="NF005501">
    <property type="entry name" value="PRK07116.1"/>
    <property type="match status" value="1"/>
</dbReference>
<accession>A0A9D9HU42</accession>
<name>A0A9D9HU42_9BACT</name>
<evidence type="ECO:0000256" key="1">
    <source>
        <dbReference type="SAM" id="SignalP"/>
    </source>
</evidence>
<gene>
    <name evidence="3" type="ORF">IAA73_06720</name>
</gene>
<reference evidence="3" key="2">
    <citation type="journal article" date="2021" name="PeerJ">
        <title>Extensive microbial diversity within the chicken gut microbiome revealed by metagenomics and culture.</title>
        <authorList>
            <person name="Gilroy R."/>
            <person name="Ravi A."/>
            <person name="Getino M."/>
            <person name="Pursley I."/>
            <person name="Horton D.L."/>
            <person name="Alikhan N.F."/>
            <person name="Baker D."/>
            <person name="Gharbi K."/>
            <person name="Hall N."/>
            <person name="Watson M."/>
            <person name="Adriaenssens E.M."/>
            <person name="Foster-Nyarko E."/>
            <person name="Jarju S."/>
            <person name="Secka A."/>
            <person name="Antonio M."/>
            <person name="Oren A."/>
            <person name="Chaudhuri R.R."/>
            <person name="La Ragione R."/>
            <person name="Hildebrand F."/>
            <person name="Pallen M.J."/>
        </authorList>
    </citation>
    <scope>NUCLEOTIDE SEQUENCE</scope>
    <source>
        <strain evidence="3">G3-3990</strain>
    </source>
</reference>
<organism evidence="3 4">
    <name type="scientific">Candidatus Gallipaludibacter merdavium</name>
    <dbReference type="NCBI Taxonomy" id="2840839"/>
    <lineage>
        <taxon>Bacteria</taxon>
        <taxon>Pseudomonadati</taxon>
        <taxon>Bacteroidota</taxon>
        <taxon>Bacteroidia</taxon>
        <taxon>Bacteroidales</taxon>
        <taxon>Candidatus Gallipaludibacter</taxon>
    </lineage>
</organism>
<keyword evidence="1" id="KW-0732">Signal</keyword>
<dbReference type="InterPro" id="IPR008254">
    <property type="entry name" value="Flavodoxin/NO_synth"/>
</dbReference>
<evidence type="ECO:0000313" key="4">
    <source>
        <dbReference type="Proteomes" id="UP000823641"/>
    </source>
</evidence>
<reference evidence="3" key="1">
    <citation type="submission" date="2020-10" db="EMBL/GenBank/DDBJ databases">
        <authorList>
            <person name="Gilroy R."/>
        </authorList>
    </citation>
    <scope>NUCLEOTIDE SEQUENCE</scope>
    <source>
        <strain evidence="3">G3-3990</strain>
    </source>
</reference>
<feature type="chain" id="PRO_5039681323" evidence="1">
    <location>
        <begin position="21"/>
        <end position="191"/>
    </location>
</feature>
<dbReference type="AlphaFoldDB" id="A0A9D9HU42"/>
<dbReference type="Proteomes" id="UP000823641">
    <property type="component" value="Unassembled WGS sequence"/>
</dbReference>
<comment type="caution">
    <text evidence="3">The sequence shown here is derived from an EMBL/GenBank/DDBJ whole genome shotgun (WGS) entry which is preliminary data.</text>
</comment>
<dbReference type="PANTHER" id="PTHR39201">
    <property type="entry name" value="EXPORTED PROTEIN-RELATED"/>
    <property type="match status" value="1"/>
</dbReference>
<sequence length="191" mass="21350">MYKFIGLCLLAIGMSTTAYTQQKQDMNSLSSNHKILVAYFSATGTTARVAERLAKAANADLYAITPSEPYTNADLDWHDRQSRSSVEMNDPKSRPAIKNVKENIADYDVIFLGYPIWWDLAPRVVNTFLESLDMKGQTVIPFATSGGSSITNSVATLKRTYPELNWKEGRLLNSVNDSALKEWIHKLGILQ</sequence>
<dbReference type="PROSITE" id="PS50902">
    <property type="entry name" value="FLAVODOXIN_LIKE"/>
    <property type="match status" value="1"/>
</dbReference>
<dbReference type="InterPro" id="IPR029039">
    <property type="entry name" value="Flavoprotein-like_sf"/>
</dbReference>
<feature type="signal peptide" evidence="1">
    <location>
        <begin position="1"/>
        <end position="20"/>
    </location>
</feature>
<protein>
    <submittedName>
        <fullName evidence="3">NAD(P)H-dependent oxidoreductase</fullName>
    </submittedName>
</protein>
<dbReference type="GO" id="GO:0010181">
    <property type="term" value="F:FMN binding"/>
    <property type="evidence" value="ECO:0007669"/>
    <property type="project" value="InterPro"/>
</dbReference>
<dbReference type="PANTHER" id="PTHR39201:SF1">
    <property type="entry name" value="FLAVODOXIN-LIKE DOMAIN-CONTAINING PROTEIN"/>
    <property type="match status" value="1"/>
</dbReference>